<dbReference type="AlphaFoldDB" id="A0A1C3Z270"/>
<evidence type="ECO:0000313" key="1">
    <source>
        <dbReference type="EMBL" id="SCB76497.1"/>
    </source>
</evidence>
<reference evidence="2" key="1">
    <citation type="submission" date="2016-08" db="EMBL/GenBank/DDBJ databases">
        <authorList>
            <person name="Varghese N."/>
            <person name="Submissions Spin"/>
        </authorList>
    </citation>
    <scope>NUCLEOTIDE SEQUENCE [LARGE SCALE GENOMIC DNA]</scope>
    <source>
        <strain evidence="2">SGD-1123</strain>
    </source>
</reference>
<protein>
    <submittedName>
        <fullName evidence="1">Uncharacterized protein</fullName>
    </submittedName>
</protein>
<keyword evidence="2" id="KW-1185">Reference proteome</keyword>
<proteinExistence type="predicted"/>
<evidence type="ECO:0000313" key="2">
    <source>
        <dbReference type="Proteomes" id="UP000181997"/>
    </source>
</evidence>
<accession>A0A1C3Z270</accession>
<dbReference type="EMBL" id="FMAU01000001">
    <property type="protein sequence ID" value="SCB76497.1"/>
    <property type="molecule type" value="Genomic_DNA"/>
</dbReference>
<gene>
    <name evidence="1" type="ORF">GA0061094_0356</name>
</gene>
<dbReference type="Proteomes" id="UP000181997">
    <property type="component" value="Unassembled WGS sequence"/>
</dbReference>
<sequence>MDKDENKKPAPKKVTHLKGETKIDKKNKEALKVIKSIKGMFG</sequence>
<organism evidence="1 2">
    <name type="scientific">[Bacillus] enclensis</name>
    <dbReference type="NCBI Taxonomy" id="1402860"/>
    <lineage>
        <taxon>Bacteria</taxon>
        <taxon>Bacillati</taxon>
        <taxon>Bacillota</taxon>
        <taxon>Bacilli</taxon>
        <taxon>Bacillales</taxon>
        <taxon>Bacillaceae</taxon>
        <taxon>Rossellomorea</taxon>
    </lineage>
</organism>
<dbReference type="RefSeq" id="WP_269751513.1">
    <property type="nucleotide sequence ID" value="NZ_FMAU01000001.1"/>
</dbReference>
<name>A0A1C3Z270_9BACI</name>